<protein>
    <recommendedName>
        <fullName evidence="3">ER membrane protein complex subunit 6</fullName>
    </recommendedName>
    <alternativeName>
        <fullName evidence="8">Transmembrane protein 93</fullName>
    </alternativeName>
</protein>
<dbReference type="GO" id="GO:0072546">
    <property type="term" value="C:EMC complex"/>
    <property type="evidence" value="ECO:0007669"/>
    <property type="project" value="InterPro"/>
</dbReference>
<dbReference type="Pfam" id="PF07019">
    <property type="entry name" value="EMC6"/>
    <property type="match status" value="1"/>
</dbReference>
<dbReference type="GO" id="GO:0034975">
    <property type="term" value="P:protein folding in endoplasmic reticulum"/>
    <property type="evidence" value="ECO:0007669"/>
    <property type="project" value="TreeGrafter"/>
</dbReference>
<reference evidence="10 11" key="1">
    <citation type="journal article" date="2018" name="Sci. Rep.">
        <title>Genomic signatures of local adaptation to the degree of environmental predictability in rotifers.</title>
        <authorList>
            <person name="Franch-Gras L."/>
            <person name="Hahn C."/>
            <person name="Garcia-Roger E.M."/>
            <person name="Carmona M.J."/>
            <person name="Serra M."/>
            <person name="Gomez A."/>
        </authorList>
    </citation>
    <scope>NUCLEOTIDE SEQUENCE [LARGE SCALE GENOMIC DNA]</scope>
    <source>
        <strain evidence="10">HYR1</strain>
    </source>
</reference>
<dbReference type="Proteomes" id="UP000276133">
    <property type="component" value="Unassembled WGS sequence"/>
</dbReference>
<evidence type="ECO:0000256" key="5">
    <source>
        <dbReference type="ARBA" id="ARBA00022824"/>
    </source>
</evidence>
<organism evidence="10 11">
    <name type="scientific">Brachionus plicatilis</name>
    <name type="common">Marine rotifer</name>
    <name type="synonym">Brachionus muelleri</name>
    <dbReference type="NCBI Taxonomy" id="10195"/>
    <lineage>
        <taxon>Eukaryota</taxon>
        <taxon>Metazoa</taxon>
        <taxon>Spiralia</taxon>
        <taxon>Gnathifera</taxon>
        <taxon>Rotifera</taxon>
        <taxon>Eurotatoria</taxon>
        <taxon>Monogononta</taxon>
        <taxon>Pseudotrocha</taxon>
        <taxon>Ploima</taxon>
        <taxon>Brachionidae</taxon>
        <taxon>Brachionus</taxon>
    </lineage>
</organism>
<sequence>MMMKNDQLLALSESAIRYNHFLLDYCQTSISALSGCTAGIIGLTGLYGFLFYFICSILMSFVLVAFLGKNKSDYFLSTQSLFTSTIWSGLQTYLLFWTFLYGMCIDSII</sequence>
<evidence type="ECO:0000313" key="10">
    <source>
        <dbReference type="EMBL" id="RNA02530.1"/>
    </source>
</evidence>
<keyword evidence="5" id="KW-0256">Endoplasmic reticulum</keyword>
<feature type="transmembrane region" description="Helical" evidence="9">
    <location>
        <begin position="80"/>
        <end position="100"/>
    </location>
</feature>
<dbReference type="InterPro" id="IPR008504">
    <property type="entry name" value="Emc6"/>
</dbReference>
<evidence type="ECO:0000256" key="1">
    <source>
        <dbReference type="ARBA" id="ARBA00004477"/>
    </source>
</evidence>
<comment type="subcellular location">
    <subcellularLocation>
        <location evidence="1">Endoplasmic reticulum membrane</location>
        <topology evidence="1">Multi-pass membrane protein</topology>
    </subcellularLocation>
</comment>
<keyword evidence="11" id="KW-1185">Reference proteome</keyword>
<dbReference type="PANTHER" id="PTHR20994:SF0">
    <property type="entry name" value="ER MEMBRANE PROTEIN COMPLEX SUBUNIT 6"/>
    <property type="match status" value="1"/>
</dbReference>
<dbReference type="GO" id="GO:0000045">
    <property type="term" value="P:autophagosome assembly"/>
    <property type="evidence" value="ECO:0007669"/>
    <property type="project" value="TreeGrafter"/>
</dbReference>
<gene>
    <name evidence="10" type="ORF">BpHYR1_023187</name>
</gene>
<evidence type="ECO:0000256" key="9">
    <source>
        <dbReference type="SAM" id="Phobius"/>
    </source>
</evidence>
<evidence type="ECO:0000256" key="3">
    <source>
        <dbReference type="ARBA" id="ARBA00020827"/>
    </source>
</evidence>
<keyword evidence="7 9" id="KW-0472">Membrane</keyword>
<dbReference type="OrthoDB" id="16510at2759"/>
<comment type="similarity">
    <text evidence="2">Belongs to the EMC6 family.</text>
</comment>
<dbReference type="AlphaFoldDB" id="A0A3M7PTY9"/>
<dbReference type="InterPro" id="IPR029008">
    <property type="entry name" value="EMC6-like"/>
</dbReference>
<evidence type="ECO:0000313" key="11">
    <source>
        <dbReference type="Proteomes" id="UP000276133"/>
    </source>
</evidence>
<dbReference type="PANTHER" id="PTHR20994">
    <property type="entry name" value="ER MEMBRANE PROTEIN COMPLEX SUBUNIT 6"/>
    <property type="match status" value="1"/>
</dbReference>
<name>A0A3M7PTY9_BRAPC</name>
<dbReference type="STRING" id="10195.A0A3M7PTY9"/>
<feature type="transmembrane region" description="Helical" evidence="9">
    <location>
        <begin position="49"/>
        <end position="68"/>
    </location>
</feature>
<proteinExistence type="inferred from homology"/>
<evidence type="ECO:0000256" key="6">
    <source>
        <dbReference type="ARBA" id="ARBA00022989"/>
    </source>
</evidence>
<keyword evidence="6 9" id="KW-1133">Transmembrane helix</keyword>
<evidence type="ECO:0000256" key="4">
    <source>
        <dbReference type="ARBA" id="ARBA00022692"/>
    </source>
</evidence>
<dbReference type="EMBL" id="REGN01008843">
    <property type="protein sequence ID" value="RNA02530.1"/>
    <property type="molecule type" value="Genomic_DNA"/>
</dbReference>
<keyword evidence="4 9" id="KW-0812">Transmembrane</keyword>
<evidence type="ECO:0000256" key="8">
    <source>
        <dbReference type="ARBA" id="ARBA00031072"/>
    </source>
</evidence>
<evidence type="ECO:0000256" key="7">
    <source>
        <dbReference type="ARBA" id="ARBA00023136"/>
    </source>
</evidence>
<accession>A0A3M7PTY9</accession>
<comment type="caution">
    <text evidence="10">The sequence shown here is derived from an EMBL/GenBank/DDBJ whole genome shotgun (WGS) entry which is preliminary data.</text>
</comment>
<evidence type="ECO:0000256" key="2">
    <source>
        <dbReference type="ARBA" id="ARBA00009436"/>
    </source>
</evidence>